<sequence length="324" mass="37647">MSSNTLNITSTAEIVRSIREKGYYFAESALDKIEADRLLEEIDFDEILINKNDLGVVCSGNQKFLSHCLAKSKRAYDLITSEQVLDVCNAYFQVGYQLINHRFCQTRRGFHMPWHTDNNLLLGSQFLGKHQMQGLVFIIYLSEQNLSPFQYIEGSHLWSSKYDDEIYISDRWVQTHYQQDIRTFEIKKGDLIIFDLHGIHRARPFKDRDHVRNIFQFQVEQIKDEYLGHGEQNLVNAGFIDNPSPDLFNYLGFGIQRNYPVFPNSSIATMAMPELMKLYKQLLLLTLKAITTNLAKGLLTGEWQVSLKRKLWHPKLPSSNSRKS</sequence>
<dbReference type="Gene3D" id="2.60.120.620">
    <property type="entry name" value="q2cbj1_9rhob like domain"/>
    <property type="match status" value="1"/>
</dbReference>
<gene>
    <name evidence="1" type="ORF">BJP36_32475</name>
</gene>
<keyword evidence="1" id="KW-0223">Dioxygenase</keyword>
<dbReference type="AlphaFoldDB" id="A0A1D9G8R0"/>
<name>A0A1D9G8R0_MOOP1</name>
<evidence type="ECO:0000313" key="2">
    <source>
        <dbReference type="Proteomes" id="UP000176944"/>
    </source>
</evidence>
<dbReference type="SUPFAM" id="SSF51197">
    <property type="entry name" value="Clavaminate synthase-like"/>
    <property type="match status" value="1"/>
</dbReference>
<dbReference type="Pfam" id="PF05721">
    <property type="entry name" value="PhyH"/>
    <property type="match status" value="1"/>
</dbReference>
<dbReference type="EMBL" id="CP017708">
    <property type="protein sequence ID" value="AOY83941.2"/>
    <property type="molecule type" value="Genomic_DNA"/>
</dbReference>
<dbReference type="GO" id="GO:0016706">
    <property type="term" value="F:2-oxoglutarate-dependent dioxygenase activity"/>
    <property type="evidence" value="ECO:0007669"/>
    <property type="project" value="UniProtKB-ARBA"/>
</dbReference>
<dbReference type="Proteomes" id="UP000176944">
    <property type="component" value="Chromosome"/>
</dbReference>
<accession>A0A1D9G8R0</accession>
<protein>
    <submittedName>
        <fullName evidence="1">Phytanoyl-CoA dioxygenase family protein</fullName>
    </submittedName>
</protein>
<organism evidence="1 2">
    <name type="scientific">Moorena producens (strain JHB)</name>
    <dbReference type="NCBI Taxonomy" id="1454205"/>
    <lineage>
        <taxon>Bacteria</taxon>
        <taxon>Bacillati</taxon>
        <taxon>Cyanobacteriota</taxon>
        <taxon>Cyanophyceae</taxon>
        <taxon>Coleofasciculales</taxon>
        <taxon>Coleofasciculaceae</taxon>
        <taxon>Moorena</taxon>
    </lineage>
</organism>
<evidence type="ECO:0000313" key="1">
    <source>
        <dbReference type="EMBL" id="AOY83941.2"/>
    </source>
</evidence>
<proteinExistence type="predicted"/>
<keyword evidence="1" id="KW-0560">Oxidoreductase</keyword>
<reference evidence="2" key="1">
    <citation type="submission" date="2016-10" db="EMBL/GenBank/DDBJ databases">
        <title>Comparative genomics uncovers the prolific and rare metabolic potential of the cyanobacterial genus Moorea.</title>
        <authorList>
            <person name="Leao T."/>
            <person name="Castelao G."/>
            <person name="Korobeynikov A."/>
            <person name="Monroe E.A."/>
            <person name="Podell S."/>
            <person name="Glukhov E."/>
            <person name="Allen E."/>
            <person name="Gerwick W.H."/>
            <person name="Gerwick L."/>
        </authorList>
    </citation>
    <scope>NUCLEOTIDE SEQUENCE [LARGE SCALE GENOMIC DNA]</scope>
    <source>
        <strain evidence="2">JHB</strain>
    </source>
</reference>
<dbReference type="InterPro" id="IPR008775">
    <property type="entry name" value="Phytyl_CoA_dOase-like"/>
</dbReference>